<organism evidence="10">
    <name type="scientific">Volvariella volvacea</name>
    <dbReference type="NCBI Taxonomy" id="36659"/>
    <lineage>
        <taxon>Eukaryota</taxon>
        <taxon>Fungi</taxon>
        <taxon>Dikarya</taxon>
        <taxon>Basidiomycota</taxon>
        <taxon>Agaricomycotina</taxon>
        <taxon>Agaricomycetes</taxon>
        <taxon>Agaricomycetidae</taxon>
        <taxon>Agaricales</taxon>
        <taxon>Pluteineae</taxon>
        <taxon>Pluteaceae</taxon>
        <taxon>Volvariella</taxon>
    </lineage>
</organism>
<accession>A0A5H2QAM3</accession>
<dbReference type="InterPro" id="IPR004868">
    <property type="entry name" value="DNA-dir_DNA_pol_B_mt/vir"/>
</dbReference>
<keyword evidence="7" id="KW-0238">DNA-binding</keyword>
<dbReference type="Pfam" id="PF03175">
    <property type="entry name" value="DNA_pol_B_2"/>
    <property type="match status" value="1"/>
</dbReference>
<dbReference type="SUPFAM" id="SSF56672">
    <property type="entry name" value="DNA/RNA polymerases"/>
    <property type="match status" value="1"/>
</dbReference>
<evidence type="ECO:0000256" key="5">
    <source>
        <dbReference type="ARBA" id="ARBA00022705"/>
    </source>
</evidence>
<comment type="catalytic activity">
    <reaction evidence="8">
        <text>DNA(n) + a 2'-deoxyribonucleoside 5'-triphosphate = DNA(n+1) + diphosphate</text>
        <dbReference type="Rhea" id="RHEA:22508"/>
        <dbReference type="Rhea" id="RHEA-COMP:17339"/>
        <dbReference type="Rhea" id="RHEA-COMP:17340"/>
        <dbReference type="ChEBI" id="CHEBI:33019"/>
        <dbReference type="ChEBI" id="CHEBI:61560"/>
        <dbReference type="ChEBI" id="CHEBI:173112"/>
        <dbReference type="EC" id="2.7.7.7"/>
    </reaction>
</comment>
<keyword evidence="4" id="KW-0548">Nucleotidyltransferase</keyword>
<sequence>MEQAIYLVDNLIDITECHSATAMSFKIYRAKYLKAPIPVLTQEQREFVSPAYFGGATEYYELRSENLYHYDVNSMYPAMMVQDRLPILPVGKIGPIKDWKSFYGYVECKVECPLDFQTPILPCKHEGKTIYPTGTWLGTYFSEHVKLAESLGYTITPLRGLQFRAGSPFNSYIQDFYHTKSTTKDAALKGISKLHLNTL</sequence>
<evidence type="ECO:0000256" key="4">
    <source>
        <dbReference type="ARBA" id="ARBA00022695"/>
    </source>
</evidence>
<evidence type="ECO:0000313" key="10">
    <source>
        <dbReference type="EMBL" id="AYD91419.1"/>
    </source>
</evidence>
<dbReference type="GO" id="GO:0003887">
    <property type="term" value="F:DNA-directed DNA polymerase activity"/>
    <property type="evidence" value="ECO:0007669"/>
    <property type="project" value="UniProtKB-KW"/>
</dbReference>
<evidence type="ECO:0000256" key="6">
    <source>
        <dbReference type="ARBA" id="ARBA00022932"/>
    </source>
</evidence>
<dbReference type="PANTHER" id="PTHR33568">
    <property type="entry name" value="DNA POLYMERASE"/>
    <property type="match status" value="1"/>
</dbReference>
<keyword evidence="3" id="KW-0808">Transferase</keyword>
<dbReference type="AlphaFoldDB" id="A0A5H2QAM3"/>
<proteinExistence type="inferred from homology"/>
<evidence type="ECO:0000256" key="3">
    <source>
        <dbReference type="ARBA" id="ARBA00022679"/>
    </source>
</evidence>
<gene>
    <name evidence="10" type="primary">orf199</name>
</gene>
<evidence type="ECO:0000256" key="8">
    <source>
        <dbReference type="ARBA" id="ARBA00049244"/>
    </source>
</evidence>
<dbReference type="Gene3D" id="3.90.1600.10">
    <property type="entry name" value="Palm domain of DNA polymerase"/>
    <property type="match status" value="1"/>
</dbReference>
<evidence type="ECO:0000256" key="7">
    <source>
        <dbReference type="ARBA" id="ARBA00023125"/>
    </source>
</evidence>
<geneLocation type="mitochondrion" evidence="10"/>
<dbReference type="Gene3D" id="1.10.287.690">
    <property type="entry name" value="Helix hairpin bin"/>
    <property type="match status" value="1"/>
</dbReference>
<dbReference type="GO" id="GO:0000166">
    <property type="term" value="F:nucleotide binding"/>
    <property type="evidence" value="ECO:0007669"/>
    <property type="project" value="InterPro"/>
</dbReference>
<evidence type="ECO:0000256" key="1">
    <source>
        <dbReference type="ARBA" id="ARBA00005755"/>
    </source>
</evidence>
<keyword evidence="10" id="KW-0496">Mitochondrion</keyword>
<dbReference type="GO" id="GO:0006260">
    <property type="term" value="P:DNA replication"/>
    <property type="evidence" value="ECO:0007669"/>
    <property type="project" value="UniProtKB-KW"/>
</dbReference>
<reference evidence="10" key="1">
    <citation type="submission" date="2018-07" db="EMBL/GenBank/DDBJ databases">
        <authorList>
            <person name="Wan J."/>
            <person name="Li Y."/>
            <person name="Wang H."/>
            <person name="Tang L."/>
            <person name="Li Z."/>
            <person name="Tan Q."/>
            <person name="Bao D."/>
            <person name="Yang R."/>
        </authorList>
    </citation>
    <scope>NUCLEOTIDE SEQUENCE</scope>
    <source>
        <strain evidence="10">Tai8</strain>
    </source>
</reference>
<keyword evidence="5" id="KW-0235">DNA replication</keyword>
<protein>
    <recommendedName>
        <fullName evidence="2">DNA-directed DNA polymerase</fullName>
        <ecNumber evidence="2">2.7.7.7</ecNumber>
    </recommendedName>
</protein>
<dbReference type="InterPro" id="IPR043502">
    <property type="entry name" value="DNA/RNA_pol_sf"/>
</dbReference>
<dbReference type="GO" id="GO:0003677">
    <property type="term" value="F:DNA binding"/>
    <property type="evidence" value="ECO:0007669"/>
    <property type="project" value="UniProtKB-KW"/>
</dbReference>
<dbReference type="InterPro" id="IPR023211">
    <property type="entry name" value="DNA_pol_palm_dom_sf"/>
</dbReference>
<dbReference type="EMBL" id="MH647062">
    <property type="protein sequence ID" value="AYD91419.1"/>
    <property type="molecule type" value="Genomic_DNA"/>
</dbReference>
<name>A0A5H2QAM3_9AGAR</name>
<evidence type="ECO:0000259" key="9">
    <source>
        <dbReference type="Pfam" id="PF03175"/>
    </source>
</evidence>
<dbReference type="PANTHER" id="PTHR33568:SF3">
    <property type="entry name" value="DNA-DIRECTED DNA POLYMERASE"/>
    <property type="match status" value="1"/>
</dbReference>
<dbReference type="EC" id="2.7.7.7" evidence="2"/>
<feature type="domain" description="DNA-directed DNA polymerase family B mitochondria/virus" evidence="9">
    <location>
        <begin position="10"/>
        <end position="199"/>
    </location>
</feature>
<evidence type="ECO:0000256" key="2">
    <source>
        <dbReference type="ARBA" id="ARBA00012417"/>
    </source>
</evidence>
<keyword evidence="6" id="KW-0239">DNA-directed DNA polymerase</keyword>
<comment type="similarity">
    <text evidence="1">Belongs to the DNA polymerase type-B family.</text>
</comment>